<feature type="binding site" evidence="1">
    <location>
        <position position="136"/>
    </location>
    <ligand>
        <name>Mg(2+)</name>
        <dbReference type="ChEBI" id="CHEBI:18420"/>
    </ligand>
</feature>
<dbReference type="Pfam" id="PF01997">
    <property type="entry name" value="Translin"/>
    <property type="match status" value="1"/>
</dbReference>
<dbReference type="EMBL" id="DTBP01000004">
    <property type="protein sequence ID" value="HGQ73487.1"/>
    <property type="molecule type" value="Genomic_DNA"/>
</dbReference>
<keyword evidence="1" id="KW-0460">Magnesium</keyword>
<evidence type="ECO:0000256" key="1">
    <source>
        <dbReference type="PIRSR" id="PIRSR602848-1"/>
    </source>
</evidence>
<evidence type="ECO:0000313" key="3">
    <source>
        <dbReference type="EMBL" id="HGQ73487.1"/>
    </source>
</evidence>
<dbReference type="CDD" id="cd14820">
    <property type="entry name" value="TRAX"/>
    <property type="match status" value="1"/>
</dbReference>
<dbReference type="InterPro" id="IPR036081">
    <property type="entry name" value="Translin_sf"/>
</dbReference>
<dbReference type="GO" id="GO:0046872">
    <property type="term" value="F:metal ion binding"/>
    <property type="evidence" value="ECO:0007669"/>
    <property type="project" value="UniProtKB-KW"/>
</dbReference>
<proteinExistence type="predicted"/>
<keyword evidence="1" id="KW-0479">Metal-binding</keyword>
<dbReference type="GO" id="GO:0043565">
    <property type="term" value="F:sequence-specific DNA binding"/>
    <property type="evidence" value="ECO:0007669"/>
    <property type="project" value="InterPro"/>
</dbReference>
<dbReference type="InterPro" id="IPR002848">
    <property type="entry name" value="Translin_fam"/>
</dbReference>
<dbReference type="AlphaFoldDB" id="A0A7C4NM10"/>
<comment type="caution">
    <text evidence="3">The sequence shown here is derived from an EMBL/GenBank/DDBJ whole genome shotgun (WGS) entry which is preliminary data.</text>
</comment>
<evidence type="ECO:0000313" key="2">
    <source>
        <dbReference type="EMBL" id="HGQ59470.1"/>
    </source>
</evidence>
<dbReference type="Gene3D" id="1.20.58.2140">
    <property type="match status" value="1"/>
</dbReference>
<dbReference type="SUPFAM" id="SSF74784">
    <property type="entry name" value="Translin"/>
    <property type="match status" value="1"/>
</dbReference>
<sequence>MHGSGNKSSIIDVLSRDIEYIDSVLKVKDSVREDVIKIVREITRYSGDSIRYIHTGDYHKAKECLEKAGNQVVSLKDKLRDHPDLYYSGLVYNGLSEYVEALLTYSLVVENKLVGFREIDIPIPPYLQGLGDVVGELRRYILTLIGKGAVNEATHYLELMEIIYEYLKKLIYPDPLTPGLRHKIDIARRLIEDTKTLLISIKNMNELSRLIERELEKAKYK</sequence>
<protein>
    <submittedName>
        <fullName evidence="3">Haloacid dehalogenase</fullName>
    </submittedName>
</protein>
<reference evidence="3" key="1">
    <citation type="journal article" date="2020" name="mSystems">
        <title>Genome- and Community-Level Interaction Insights into Carbon Utilization and Element Cycling Functions of Hydrothermarchaeota in Hydrothermal Sediment.</title>
        <authorList>
            <person name="Zhou Z."/>
            <person name="Liu Y."/>
            <person name="Xu W."/>
            <person name="Pan J."/>
            <person name="Luo Z.H."/>
            <person name="Li M."/>
        </authorList>
    </citation>
    <scope>NUCLEOTIDE SEQUENCE [LARGE SCALE GENOMIC DNA]</scope>
    <source>
        <strain evidence="2">SpSt-638</strain>
        <strain evidence="3">SpSt-648</strain>
    </source>
</reference>
<dbReference type="PANTHER" id="PTHR10741">
    <property type="entry name" value="TRANSLIN AND TRANSLIN ASSOCIATED PROTEIN X"/>
    <property type="match status" value="1"/>
</dbReference>
<accession>A0A7C4NM10</accession>
<gene>
    <name evidence="2" type="ORF">ENU09_01945</name>
    <name evidence="3" type="ORF">ENU20_00165</name>
</gene>
<dbReference type="NCBIfam" id="NF011161">
    <property type="entry name" value="PRK14562.1-6"/>
    <property type="match status" value="1"/>
</dbReference>
<dbReference type="EMBL" id="DTBE01000055">
    <property type="protein sequence ID" value="HGQ59470.1"/>
    <property type="molecule type" value="Genomic_DNA"/>
</dbReference>
<feature type="binding site" evidence="1">
    <location>
        <position position="100"/>
    </location>
    <ligand>
        <name>Mg(2+)</name>
        <dbReference type="ChEBI" id="CHEBI:18420"/>
    </ligand>
</feature>
<name>A0A7C4NM10_STAMA</name>
<organism evidence="3">
    <name type="scientific">Staphylothermus marinus</name>
    <dbReference type="NCBI Taxonomy" id="2280"/>
    <lineage>
        <taxon>Archaea</taxon>
        <taxon>Thermoproteota</taxon>
        <taxon>Thermoprotei</taxon>
        <taxon>Desulfurococcales</taxon>
        <taxon>Desulfurococcaceae</taxon>
        <taxon>Staphylothermus</taxon>
    </lineage>
</organism>